<dbReference type="GO" id="GO:0004725">
    <property type="term" value="F:protein tyrosine phosphatase activity"/>
    <property type="evidence" value="ECO:0007669"/>
    <property type="project" value="InterPro"/>
</dbReference>
<dbReference type="SMART" id="SM00404">
    <property type="entry name" value="PTPc_motif"/>
    <property type="match status" value="1"/>
</dbReference>
<dbReference type="InterPro" id="IPR003595">
    <property type="entry name" value="Tyr_Pase_cat"/>
</dbReference>
<dbReference type="SMART" id="SM00194">
    <property type="entry name" value="PTPc"/>
    <property type="match status" value="1"/>
</dbReference>
<feature type="domain" description="Tyrosine specific protein phosphatases" evidence="8">
    <location>
        <begin position="1270"/>
        <end position="1330"/>
    </location>
</feature>
<feature type="region of interest" description="Disordered" evidence="6">
    <location>
        <begin position="484"/>
        <end position="503"/>
    </location>
</feature>
<dbReference type="PANTHER" id="PTHR45706:SF1">
    <property type="entry name" value="PEZ, ISOFORM A"/>
    <property type="match status" value="1"/>
</dbReference>
<dbReference type="InterPro" id="IPR000242">
    <property type="entry name" value="PTP_cat"/>
</dbReference>
<dbReference type="Gene3D" id="3.10.20.90">
    <property type="entry name" value="Phosphatidylinositol 3-kinase Catalytic Subunit, Chain A, domain 1"/>
    <property type="match status" value="1"/>
</dbReference>
<evidence type="ECO:0000259" key="8">
    <source>
        <dbReference type="PROSITE" id="PS50056"/>
    </source>
</evidence>
<dbReference type="GO" id="GO:0005856">
    <property type="term" value="C:cytoskeleton"/>
    <property type="evidence" value="ECO:0007669"/>
    <property type="project" value="UniProtKB-SubCell"/>
</dbReference>
<dbReference type="InterPro" id="IPR035963">
    <property type="entry name" value="FERM_2"/>
</dbReference>
<evidence type="ECO:0000256" key="1">
    <source>
        <dbReference type="ARBA" id="ARBA00004245"/>
    </source>
</evidence>
<accession>A0A915AFF9</accession>
<dbReference type="Gene3D" id="3.90.190.10">
    <property type="entry name" value="Protein tyrosine phosphatase superfamily"/>
    <property type="match status" value="1"/>
</dbReference>
<proteinExistence type="inferred from homology"/>
<dbReference type="CDD" id="cd13188">
    <property type="entry name" value="FERM_C_PTPN14_PTPN21"/>
    <property type="match status" value="1"/>
</dbReference>
<dbReference type="CDD" id="cd14473">
    <property type="entry name" value="FERM_B-lobe"/>
    <property type="match status" value="1"/>
</dbReference>
<dbReference type="PROSITE" id="PS50057">
    <property type="entry name" value="FERM_3"/>
    <property type="match status" value="1"/>
</dbReference>
<dbReference type="PRINTS" id="PR00700">
    <property type="entry name" value="PRTYPHPHTASE"/>
</dbReference>
<dbReference type="Gene3D" id="1.20.80.10">
    <property type="match status" value="1"/>
</dbReference>
<dbReference type="InterPro" id="IPR041782">
    <property type="entry name" value="PTPN14/21_FERM_C"/>
</dbReference>
<evidence type="ECO:0000313" key="11">
    <source>
        <dbReference type="WBParaSite" id="PgR006_g216_t07"/>
    </source>
</evidence>
<dbReference type="PROSITE" id="PS50056">
    <property type="entry name" value="TYR_PHOSPHATASE_2"/>
    <property type="match status" value="1"/>
</dbReference>
<feature type="compositionally biased region" description="Polar residues" evidence="6">
    <location>
        <begin position="403"/>
        <end position="420"/>
    </location>
</feature>
<dbReference type="InterPro" id="IPR014352">
    <property type="entry name" value="FERM/acyl-CoA-bd_prot_sf"/>
</dbReference>
<keyword evidence="4" id="KW-0378">Hydrolase</keyword>
<feature type="region of interest" description="Disordered" evidence="6">
    <location>
        <begin position="400"/>
        <end position="435"/>
    </location>
</feature>
<evidence type="ECO:0000256" key="2">
    <source>
        <dbReference type="ARBA" id="ARBA00009649"/>
    </source>
</evidence>
<evidence type="ECO:0000256" key="5">
    <source>
        <dbReference type="ARBA" id="ARBA00023212"/>
    </source>
</evidence>
<dbReference type="InterPro" id="IPR019749">
    <property type="entry name" value="Band_41_domain"/>
</dbReference>
<dbReference type="SUPFAM" id="SSF52799">
    <property type="entry name" value="(Phosphotyrosine protein) phosphatases II"/>
    <property type="match status" value="1"/>
</dbReference>
<feature type="region of interest" description="Disordered" evidence="6">
    <location>
        <begin position="779"/>
        <end position="818"/>
    </location>
</feature>
<feature type="domain" description="FERM" evidence="9">
    <location>
        <begin position="31"/>
        <end position="321"/>
    </location>
</feature>
<organism evidence="10 11">
    <name type="scientific">Parascaris univalens</name>
    <name type="common">Nematode worm</name>
    <dbReference type="NCBI Taxonomy" id="6257"/>
    <lineage>
        <taxon>Eukaryota</taxon>
        <taxon>Metazoa</taxon>
        <taxon>Ecdysozoa</taxon>
        <taxon>Nematoda</taxon>
        <taxon>Chromadorea</taxon>
        <taxon>Rhabditida</taxon>
        <taxon>Spirurina</taxon>
        <taxon>Ascaridomorpha</taxon>
        <taxon>Ascaridoidea</taxon>
        <taxon>Ascarididae</taxon>
        <taxon>Parascaris</taxon>
    </lineage>
</organism>
<evidence type="ECO:0000259" key="7">
    <source>
        <dbReference type="PROSITE" id="PS50055"/>
    </source>
</evidence>
<dbReference type="SUPFAM" id="SSF47031">
    <property type="entry name" value="Second domain of FERM"/>
    <property type="match status" value="1"/>
</dbReference>
<reference evidence="11" key="1">
    <citation type="submission" date="2022-11" db="UniProtKB">
        <authorList>
            <consortium name="WormBaseParasite"/>
        </authorList>
    </citation>
    <scope>IDENTIFICATION</scope>
</reference>
<name>A0A915AFF9_PARUN</name>
<sequence length="1346" mass="149178">MSELFRRMLRMPLKLKWGKKSGRYDLSQDVYVLTVFVGDHPILQCTLTTESTAKQCMEYLSQKVDLNQVEMFGFRYQMKTNDPDKRMMRWVELDKPLRRQLERWACKPRQVQLAVLYHTPNAFTLTDQMARSYYFLLMKLDVVEGRLTVALEKYINLAAYSLQVEYGDFDASIHTVDFMQSIPLLPRHMCRSAQILEDLLKRVSAVHERLRGMQPSYAALLYIVDAQQCEGYGEEYFNGKDEDSSEVKVGYSQEGVVVRGPYGAPLKHKWEDIKDIQASKRHLNVRCLDGSVVQFTMEDAEMARYVAMVLTWQFHYATNEAIVQRNCPMNINNLQGSIRTFNQHFLRASNFELNNTRLNGEFTSSMLTAADSAYSSSSQQLSVTNTNICNAAALSDIQKRKSSTPALSSISGRNRVSGGTNERKRSQTTSTVLGAQQNISKSLSQLYAMAPTFDDSTQQRTSSYSPPFRPPPYRHQNTHQECSKLANGQSPNEEATKAQYARQPQHTLQYRNVPSEKKNQLASTVTSGSSPEIHMMGAAQRRYAAVVARKHSALTQHSNGNVVTNPNQMSSAHALSSPDLLSAAHSTPDLISTVLNRYKLAVAKSGPYTDIAYCARHPCTSPLPYSQCRAMLVDPTTATPPSSRVAPKTFVSPSIGRGCANAITTQPSTSSHHTTQNCPSRRCEHSSIQNVDRVLWREDCVTQASSSGYDRLATPSSSYHAKAGQIYYPQSSPFACAHPLQPQQPASSNTPRTSSYMRAAPKLLGCASGSLAVASFLPSTTSPTVDPQPSTSAVLTPLPRSLTSDLSKPQTHDSPIMPTASQKRTYTCVACASQTSGPCATSTLGIRNTVGGNGIEGDASSNHERMICGEGHRTLCNRVSDSSRSLDSAHSSVCAASDTTACSTLSCISATKQNNVTVSAQSLVASQEEGHSEGVEEERCEVRHMRLAYSRHVLLNGVVLQHGKQDVLGLAQNSPLSTNDETLSTLLDKLRSTDVLDEEFTLIPNKRMSAGVSTSQKPENMKRNRTRSIVPYEDTRVMLHPHKNNPTGYINASNVQVPIGEHILRYVVAQAPLSESIEDFWQMVWECGAQIIVMLCEIDESKSSLAPCYWPLKTKSKMRLTDFTLTLNSTTSSKHQITSILSIKCLSSGEKRAIYHLRFLDWRTGSIPESEDALLGFIDSVNSVKRYLDNERLKESDSGVVVMSSKKPRSRSSSRGNLNDLTNRTRSHSMDNGSWRKHLPIVGHSYTNNSPSSQSEASSECSSAGNAAISGESAPLVIHCLSGAHESGVYLLVELLIHCIEHNLNVNISEALHMLRRQRMCLVKTVEQYRFVYSTLANYLQKSRLI</sequence>
<dbReference type="PROSITE" id="PS50055">
    <property type="entry name" value="TYR_PHOSPHATASE_PTP"/>
    <property type="match status" value="1"/>
</dbReference>
<dbReference type="InterPro" id="IPR000387">
    <property type="entry name" value="Tyr_Pase_dom"/>
</dbReference>
<dbReference type="WBParaSite" id="PgR006_g216_t07">
    <property type="protein sequence ID" value="PgR006_g216_t07"/>
    <property type="gene ID" value="PgR006_g216"/>
</dbReference>
<evidence type="ECO:0000259" key="9">
    <source>
        <dbReference type="PROSITE" id="PS50057"/>
    </source>
</evidence>
<dbReference type="SUPFAM" id="SSF50729">
    <property type="entry name" value="PH domain-like"/>
    <property type="match status" value="1"/>
</dbReference>
<dbReference type="Proteomes" id="UP000887569">
    <property type="component" value="Unplaced"/>
</dbReference>
<dbReference type="InterPro" id="IPR019748">
    <property type="entry name" value="FERM_central"/>
</dbReference>
<evidence type="ECO:0000256" key="4">
    <source>
        <dbReference type="ARBA" id="ARBA00022801"/>
    </source>
</evidence>
<evidence type="ECO:0000256" key="6">
    <source>
        <dbReference type="SAM" id="MobiDB-lite"/>
    </source>
</evidence>
<dbReference type="SUPFAM" id="SSF54236">
    <property type="entry name" value="Ubiquitin-like"/>
    <property type="match status" value="1"/>
</dbReference>
<dbReference type="SMART" id="SM00295">
    <property type="entry name" value="B41"/>
    <property type="match status" value="1"/>
</dbReference>
<dbReference type="InterPro" id="IPR029071">
    <property type="entry name" value="Ubiquitin-like_domsf"/>
</dbReference>
<keyword evidence="3" id="KW-0963">Cytoplasm</keyword>
<dbReference type="InterPro" id="IPR000299">
    <property type="entry name" value="FERM_domain"/>
</dbReference>
<keyword evidence="5" id="KW-0206">Cytoskeleton</keyword>
<keyword evidence="10" id="KW-1185">Reference proteome</keyword>
<feature type="compositionally biased region" description="Polar residues" evidence="6">
    <location>
        <begin position="801"/>
        <end position="818"/>
    </location>
</feature>
<dbReference type="InterPro" id="IPR029021">
    <property type="entry name" value="Prot-tyrosine_phosphatase-like"/>
</dbReference>
<comment type="similarity">
    <text evidence="2">Belongs to the protein-tyrosine phosphatase family. Non-receptor class subfamily.</text>
</comment>
<dbReference type="Pfam" id="PF09379">
    <property type="entry name" value="FERM_N"/>
    <property type="match status" value="1"/>
</dbReference>
<feature type="domain" description="Tyrosine-protein phosphatase" evidence="7">
    <location>
        <begin position="996"/>
        <end position="1339"/>
    </location>
</feature>
<feature type="region of interest" description="Disordered" evidence="6">
    <location>
        <begin position="1198"/>
        <end position="1234"/>
    </location>
</feature>
<dbReference type="Pfam" id="PF00373">
    <property type="entry name" value="FERM_M"/>
    <property type="match status" value="1"/>
</dbReference>
<feature type="compositionally biased region" description="Polar residues" evidence="6">
    <location>
        <begin position="779"/>
        <end position="794"/>
    </location>
</feature>
<dbReference type="InterPro" id="IPR018979">
    <property type="entry name" value="FERM_N"/>
</dbReference>
<evidence type="ECO:0000313" key="10">
    <source>
        <dbReference type="Proteomes" id="UP000887569"/>
    </source>
</evidence>
<dbReference type="PANTHER" id="PTHR45706">
    <property type="entry name" value="TYROSINE-PROTEIN PHOSPHATASE"/>
    <property type="match status" value="1"/>
</dbReference>
<dbReference type="Pfam" id="PF00102">
    <property type="entry name" value="Y_phosphatase"/>
    <property type="match status" value="2"/>
</dbReference>
<comment type="subcellular location">
    <subcellularLocation>
        <location evidence="1">Cytoplasm</location>
        <location evidence="1">Cytoskeleton</location>
    </subcellularLocation>
</comment>
<protein>
    <submittedName>
        <fullName evidence="11">FERM domain-containing protein</fullName>
    </submittedName>
</protein>
<evidence type="ECO:0000256" key="3">
    <source>
        <dbReference type="ARBA" id="ARBA00022490"/>
    </source>
</evidence>